<dbReference type="Proteomes" id="UP000199245">
    <property type="component" value="Unassembled WGS sequence"/>
</dbReference>
<organism evidence="1 2">
    <name type="scientific">Bradyrhizobium brasilense</name>
    <dbReference type="NCBI Taxonomy" id="1419277"/>
    <lineage>
        <taxon>Bacteria</taxon>
        <taxon>Pseudomonadati</taxon>
        <taxon>Pseudomonadota</taxon>
        <taxon>Alphaproteobacteria</taxon>
        <taxon>Hyphomicrobiales</taxon>
        <taxon>Nitrobacteraceae</taxon>
        <taxon>Bradyrhizobium</taxon>
    </lineage>
</organism>
<dbReference type="EMBL" id="FMZW01000015">
    <property type="protein sequence ID" value="SDD78345.1"/>
    <property type="molecule type" value="Genomic_DNA"/>
</dbReference>
<reference evidence="1 2" key="1">
    <citation type="submission" date="2016-10" db="EMBL/GenBank/DDBJ databases">
        <authorList>
            <person name="de Groot N.N."/>
        </authorList>
    </citation>
    <scope>NUCLEOTIDE SEQUENCE [LARGE SCALE GENOMIC DNA]</scope>
    <source>
        <strain evidence="1 2">R5</strain>
    </source>
</reference>
<proteinExistence type="predicted"/>
<dbReference type="RefSeq" id="WP_092083519.1">
    <property type="nucleotide sequence ID" value="NZ_FMZW01000015.1"/>
</dbReference>
<accession>A0A1G6XLN4</accession>
<dbReference type="AlphaFoldDB" id="A0A1G6XLN4"/>
<name>A0A1G6XLN4_9BRAD</name>
<gene>
    <name evidence="1" type="ORF">SAMN05216337_101561</name>
</gene>
<evidence type="ECO:0000313" key="2">
    <source>
        <dbReference type="Proteomes" id="UP000199245"/>
    </source>
</evidence>
<evidence type="ECO:0000313" key="1">
    <source>
        <dbReference type="EMBL" id="SDD78345.1"/>
    </source>
</evidence>
<protein>
    <submittedName>
        <fullName evidence="1">Uncharacterized protein</fullName>
    </submittedName>
</protein>
<sequence length="122" mass="12993">MARAQFILHLGGLFIRTGEFAATGLLRDFVRSVDVSFPEAGHLISAYGLDLVVGSPVLAVTTASALSASTFATAVSSRRARCAPERSRPDLITRTKAMNTIDDHAIADGRLISPPDLGPEWN</sequence>